<evidence type="ECO:0008006" key="4">
    <source>
        <dbReference type="Google" id="ProtNLM"/>
    </source>
</evidence>
<reference evidence="2 3" key="1">
    <citation type="journal article" date="2018" name="PLoS Genet.">
        <title>Population sequencing reveals clonal diversity and ancestral inbreeding in the grapevine cultivar Chardonnay.</title>
        <authorList>
            <person name="Roach M.J."/>
            <person name="Johnson D.L."/>
            <person name="Bohlmann J."/>
            <person name="van Vuuren H.J."/>
            <person name="Jones S.J."/>
            <person name="Pretorius I.S."/>
            <person name="Schmidt S.A."/>
            <person name="Borneman A.R."/>
        </authorList>
    </citation>
    <scope>NUCLEOTIDE SEQUENCE [LARGE SCALE GENOMIC DNA]</scope>
    <source>
        <strain evidence="3">cv. Chardonnay</strain>
        <strain evidence="2">I10V1</strain>
        <tissue evidence="2">Leaf</tissue>
    </source>
</reference>
<evidence type="ECO:0000313" key="1">
    <source>
        <dbReference type="EMBL" id="RVW34420.1"/>
    </source>
</evidence>
<dbReference type="EMBL" id="QGNW01000170">
    <property type="protein sequence ID" value="RVW88753.1"/>
    <property type="molecule type" value="Genomic_DNA"/>
</dbReference>
<organism evidence="2 3">
    <name type="scientific">Vitis vinifera</name>
    <name type="common">Grape</name>
    <dbReference type="NCBI Taxonomy" id="29760"/>
    <lineage>
        <taxon>Eukaryota</taxon>
        <taxon>Viridiplantae</taxon>
        <taxon>Streptophyta</taxon>
        <taxon>Embryophyta</taxon>
        <taxon>Tracheophyta</taxon>
        <taxon>Spermatophyta</taxon>
        <taxon>Magnoliopsida</taxon>
        <taxon>eudicotyledons</taxon>
        <taxon>Gunneridae</taxon>
        <taxon>Pentapetalae</taxon>
        <taxon>rosids</taxon>
        <taxon>Vitales</taxon>
        <taxon>Vitaceae</taxon>
        <taxon>Viteae</taxon>
        <taxon>Vitis</taxon>
    </lineage>
</organism>
<dbReference type="PANTHER" id="PTHR11439">
    <property type="entry name" value="GAG-POL-RELATED RETROTRANSPOSON"/>
    <property type="match status" value="1"/>
</dbReference>
<evidence type="ECO:0000313" key="3">
    <source>
        <dbReference type="Proteomes" id="UP000288805"/>
    </source>
</evidence>
<dbReference type="Proteomes" id="UP000288805">
    <property type="component" value="Unassembled WGS sequence"/>
</dbReference>
<evidence type="ECO:0000313" key="2">
    <source>
        <dbReference type="EMBL" id="RVW88753.1"/>
    </source>
</evidence>
<dbReference type="AlphaFoldDB" id="A0A438HWA9"/>
<accession>A0A438HWA9</accession>
<name>A0A438HWA9_VITVI</name>
<protein>
    <recommendedName>
        <fullName evidence="4">Copia protein</fullName>
    </recommendedName>
</protein>
<gene>
    <name evidence="2" type="ORF">CK203_034705</name>
    <name evidence="1" type="ORF">CK203_081424</name>
</gene>
<dbReference type="CDD" id="cd09272">
    <property type="entry name" value="RNase_HI_RT_Ty1"/>
    <property type="match status" value="1"/>
</dbReference>
<sequence length="72" mass="8314">MGARSSVEVKFKAMAHGVCELLWIKIILSDLGIKWEEPMKLYYDSKLAINIANNPMQHDRTRHKEVDNLKMG</sequence>
<dbReference type="PANTHER" id="PTHR11439:SF463">
    <property type="entry name" value="REVERSE TRANSCRIPTASE TY1_COPIA-TYPE DOMAIN-CONTAINING PROTEIN"/>
    <property type="match status" value="1"/>
</dbReference>
<proteinExistence type="predicted"/>
<dbReference type="EMBL" id="QGNW01001641">
    <property type="protein sequence ID" value="RVW34420.1"/>
    <property type="molecule type" value="Genomic_DNA"/>
</dbReference>
<comment type="caution">
    <text evidence="2">The sequence shown here is derived from an EMBL/GenBank/DDBJ whole genome shotgun (WGS) entry which is preliminary data.</text>
</comment>